<gene>
    <name evidence="1" type="ORF">Sradi_0450300</name>
</gene>
<sequence length="101" mass="11733">MLFLNSPGFNFFAADIGHAPSFTWYSMLGTRDLLVAGLRWKIGDDQTARILEHPWLSRPHTFQLISKLRTLQRDSKVAIFITRERRWNSDLGKVEFLPEDA</sequence>
<reference evidence="1" key="1">
    <citation type="submission" date="2020-06" db="EMBL/GenBank/DDBJ databases">
        <authorList>
            <person name="Li T."/>
            <person name="Hu X."/>
            <person name="Zhang T."/>
            <person name="Song X."/>
            <person name="Zhang H."/>
            <person name="Dai N."/>
            <person name="Sheng W."/>
            <person name="Hou X."/>
            <person name="Wei L."/>
        </authorList>
    </citation>
    <scope>NUCLEOTIDE SEQUENCE</scope>
    <source>
        <strain evidence="1">G02</strain>
        <tissue evidence="1">Leaf</tissue>
    </source>
</reference>
<proteinExistence type="predicted"/>
<reference evidence="1" key="2">
    <citation type="journal article" date="2024" name="Plant">
        <title>Genomic evolution and insights into agronomic trait innovations of Sesamum species.</title>
        <authorList>
            <person name="Miao H."/>
            <person name="Wang L."/>
            <person name="Qu L."/>
            <person name="Liu H."/>
            <person name="Sun Y."/>
            <person name="Le M."/>
            <person name="Wang Q."/>
            <person name="Wei S."/>
            <person name="Zheng Y."/>
            <person name="Lin W."/>
            <person name="Duan Y."/>
            <person name="Cao H."/>
            <person name="Xiong S."/>
            <person name="Wang X."/>
            <person name="Wei L."/>
            <person name="Li C."/>
            <person name="Ma Q."/>
            <person name="Ju M."/>
            <person name="Zhao R."/>
            <person name="Li G."/>
            <person name="Mu C."/>
            <person name="Tian Q."/>
            <person name="Mei H."/>
            <person name="Zhang T."/>
            <person name="Gao T."/>
            <person name="Zhang H."/>
        </authorList>
    </citation>
    <scope>NUCLEOTIDE SEQUENCE</scope>
    <source>
        <strain evidence="1">G02</strain>
    </source>
</reference>
<evidence type="ECO:0000313" key="1">
    <source>
        <dbReference type="EMBL" id="KAL0437424.1"/>
    </source>
</evidence>
<comment type="caution">
    <text evidence="1">The sequence shown here is derived from an EMBL/GenBank/DDBJ whole genome shotgun (WGS) entry which is preliminary data.</text>
</comment>
<organism evidence="1">
    <name type="scientific">Sesamum radiatum</name>
    <name type="common">Black benniseed</name>
    <dbReference type="NCBI Taxonomy" id="300843"/>
    <lineage>
        <taxon>Eukaryota</taxon>
        <taxon>Viridiplantae</taxon>
        <taxon>Streptophyta</taxon>
        <taxon>Embryophyta</taxon>
        <taxon>Tracheophyta</taxon>
        <taxon>Spermatophyta</taxon>
        <taxon>Magnoliopsida</taxon>
        <taxon>eudicotyledons</taxon>
        <taxon>Gunneridae</taxon>
        <taxon>Pentapetalae</taxon>
        <taxon>asterids</taxon>
        <taxon>lamiids</taxon>
        <taxon>Lamiales</taxon>
        <taxon>Pedaliaceae</taxon>
        <taxon>Sesamum</taxon>
    </lineage>
</organism>
<name>A0AAW2W6J4_SESRA</name>
<dbReference type="EMBL" id="JACGWJ010000002">
    <property type="protein sequence ID" value="KAL0437424.1"/>
    <property type="molecule type" value="Genomic_DNA"/>
</dbReference>
<accession>A0AAW2W6J4</accession>
<dbReference type="AlphaFoldDB" id="A0AAW2W6J4"/>
<protein>
    <submittedName>
        <fullName evidence="1">Uncharacterized protein</fullName>
    </submittedName>
</protein>